<feature type="transmembrane region" description="Helical" evidence="2">
    <location>
        <begin position="62"/>
        <end position="81"/>
    </location>
</feature>
<keyword evidence="2" id="KW-0812">Transmembrane</keyword>
<dbReference type="RefSeq" id="WP_253875075.1">
    <property type="nucleotide sequence ID" value="NZ_BAABHM010000009.1"/>
</dbReference>
<dbReference type="InterPro" id="IPR021215">
    <property type="entry name" value="DUF2752"/>
</dbReference>
<feature type="transmembrane region" description="Helical" evidence="2">
    <location>
        <begin position="126"/>
        <end position="145"/>
    </location>
</feature>
<name>A0ABP8WVQ2_9MICO</name>
<dbReference type="EMBL" id="BAABHM010000009">
    <property type="protein sequence ID" value="GAA4696348.1"/>
    <property type="molecule type" value="Genomic_DNA"/>
</dbReference>
<reference evidence="4" key="1">
    <citation type="journal article" date="2019" name="Int. J. Syst. Evol. Microbiol.">
        <title>The Global Catalogue of Microorganisms (GCM) 10K type strain sequencing project: providing services to taxonomists for standard genome sequencing and annotation.</title>
        <authorList>
            <consortium name="The Broad Institute Genomics Platform"/>
            <consortium name="The Broad Institute Genome Sequencing Center for Infectious Disease"/>
            <person name="Wu L."/>
            <person name="Ma J."/>
        </authorList>
    </citation>
    <scope>NUCLEOTIDE SEQUENCE [LARGE SCALE GENOMIC DNA]</scope>
    <source>
        <strain evidence="4">JCM 17975</strain>
    </source>
</reference>
<proteinExistence type="predicted"/>
<evidence type="ECO:0000313" key="4">
    <source>
        <dbReference type="Proteomes" id="UP001500843"/>
    </source>
</evidence>
<dbReference type="Proteomes" id="UP001500843">
    <property type="component" value="Unassembled WGS sequence"/>
</dbReference>
<protein>
    <recommendedName>
        <fullName evidence="5">DUF2752 domain-containing protein</fullName>
    </recommendedName>
</protein>
<feature type="transmembrane region" description="Helical" evidence="2">
    <location>
        <begin position="32"/>
        <end position="50"/>
    </location>
</feature>
<evidence type="ECO:0000256" key="2">
    <source>
        <dbReference type="SAM" id="Phobius"/>
    </source>
</evidence>
<sequence length="159" mass="16293">MDPVPEAAARPAGPHAGEPAAEAVPDTGRPALRAPLLAGAAVGAATLLLAVRDPHARGSYGFCPLLELTGLACPLCGGLRATHDLAHLDLAGAWSANALWTVTAPVVVVLWLAWLVSAARGRPVKGLTSTAGWVTLGVALAFFVARNLPGLQPYLTPWT</sequence>
<keyword evidence="2" id="KW-0472">Membrane</keyword>
<keyword evidence="4" id="KW-1185">Reference proteome</keyword>
<evidence type="ECO:0008006" key="5">
    <source>
        <dbReference type="Google" id="ProtNLM"/>
    </source>
</evidence>
<feature type="transmembrane region" description="Helical" evidence="2">
    <location>
        <begin position="93"/>
        <end position="114"/>
    </location>
</feature>
<dbReference type="Pfam" id="PF10825">
    <property type="entry name" value="DUF2752"/>
    <property type="match status" value="1"/>
</dbReference>
<evidence type="ECO:0000313" key="3">
    <source>
        <dbReference type="EMBL" id="GAA4696348.1"/>
    </source>
</evidence>
<feature type="region of interest" description="Disordered" evidence="1">
    <location>
        <begin position="1"/>
        <end position="25"/>
    </location>
</feature>
<comment type="caution">
    <text evidence="3">The sequence shown here is derived from an EMBL/GenBank/DDBJ whole genome shotgun (WGS) entry which is preliminary data.</text>
</comment>
<accession>A0ABP8WVQ2</accession>
<gene>
    <name evidence="3" type="ORF">GCM10023198_15400</name>
</gene>
<organism evidence="3 4">
    <name type="scientific">Promicromonospora umidemergens</name>
    <dbReference type="NCBI Taxonomy" id="629679"/>
    <lineage>
        <taxon>Bacteria</taxon>
        <taxon>Bacillati</taxon>
        <taxon>Actinomycetota</taxon>
        <taxon>Actinomycetes</taxon>
        <taxon>Micrococcales</taxon>
        <taxon>Promicromonosporaceae</taxon>
        <taxon>Promicromonospora</taxon>
    </lineage>
</organism>
<keyword evidence="2" id="KW-1133">Transmembrane helix</keyword>
<evidence type="ECO:0000256" key="1">
    <source>
        <dbReference type="SAM" id="MobiDB-lite"/>
    </source>
</evidence>